<proteinExistence type="predicted"/>
<gene>
    <name evidence="1 3" type="ORF">BDZ99DRAFT_128340</name>
</gene>
<dbReference type="Proteomes" id="UP000504636">
    <property type="component" value="Unplaced"/>
</dbReference>
<organism evidence="1">
    <name type="scientific">Mytilinidion resinicola</name>
    <dbReference type="NCBI Taxonomy" id="574789"/>
    <lineage>
        <taxon>Eukaryota</taxon>
        <taxon>Fungi</taxon>
        <taxon>Dikarya</taxon>
        <taxon>Ascomycota</taxon>
        <taxon>Pezizomycotina</taxon>
        <taxon>Dothideomycetes</taxon>
        <taxon>Pleosporomycetidae</taxon>
        <taxon>Mytilinidiales</taxon>
        <taxon>Mytilinidiaceae</taxon>
        <taxon>Mytilinidion</taxon>
    </lineage>
</organism>
<name>A0A6A6Z5I1_9PEZI</name>
<dbReference type="RefSeq" id="XP_033583052.1">
    <property type="nucleotide sequence ID" value="XM_033712598.1"/>
</dbReference>
<evidence type="ECO:0000313" key="1">
    <source>
        <dbReference type="EMBL" id="KAF2816088.1"/>
    </source>
</evidence>
<reference evidence="3" key="2">
    <citation type="submission" date="2020-04" db="EMBL/GenBank/DDBJ databases">
        <authorList>
            <consortium name="NCBI Genome Project"/>
        </authorList>
    </citation>
    <scope>NUCLEOTIDE SEQUENCE</scope>
    <source>
        <strain evidence="3">CBS 304.34</strain>
    </source>
</reference>
<reference evidence="3" key="3">
    <citation type="submission" date="2025-04" db="UniProtKB">
        <authorList>
            <consortium name="RefSeq"/>
        </authorList>
    </citation>
    <scope>IDENTIFICATION</scope>
    <source>
        <strain evidence="3">CBS 304.34</strain>
    </source>
</reference>
<dbReference type="EMBL" id="MU003693">
    <property type="protein sequence ID" value="KAF2816088.1"/>
    <property type="molecule type" value="Genomic_DNA"/>
</dbReference>
<accession>A0A6A6Z5I1</accession>
<dbReference type="GeneID" id="54453491"/>
<keyword evidence="2" id="KW-1185">Reference proteome</keyword>
<evidence type="ECO:0000313" key="2">
    <source>
        <dbReference type="Proteomes" id="UP000504636"/>
    </source>
</evidence>
<sequence>MGPPQPLPDRHHRARRTCQEALPGLPRHVHLRDPPHRRPQVRLCHRGRARLPRHRDRCPRGCYRDRHDDYVYDGAEVVHGLARRCAAVLRQCCRGEGQYRQQCVGGGGAEGDAGGWRQGRVRRGGCCGGGRGGCDASLRGCDASLRGYDASLRVLQWWDPL</sequence>
<reference evidence="1 3" key="1">
    <citation type="journal article" date="2020" name="Stud. Mycol.">
        <title>101 Dothideomycetes genomes: a test case for predicting lifestyles and emergence of pathogens.</title>
        <authorList>
            <person name="Haridas S."/>
            <person name="Albert R."/>
            <person name="Binder M."/>
            <person name="Bloem J."/>
            <person name="Labutti K."/>
            <person name="Salamov A."/>
            <person name="Andreopoulos B."/>
            <person name="Baker S."/>
            <person name="Barry K."/>
            <person name="Bills G."/>
            <person name="Bluhm B."/>
            <person name="Cannon C."/>
            <person name="Castanera R."/>
            <person name="Culley D."/>
            <person name="Daum C."/>
            <person name="Ezra D."/>
            <person name="Gonzalez J."/>
            <person name="Henrissat B."/>
            <person name="Kuo A."/>
            <person name="Liang C."/>
            <person name="Lipzen A."/>
            <person name="Lutzoni F."/>
            <person name="Magnuson J."/>
            <person name="Mondo S."/>
            <person name="Nolan M."/>
            <person name="Ohm R."/>
            <person name="Pangilinan J."/>
            <person name="Park H.-J."/>
            <person name="Ramirez L."/>
            <person name="Alfaro M."/>
            <person name="Sun H."/>
            <person name="Tritt A."/>
            <person name="Yoshinaga Y."/>
            <person name="Zwiers L.-H."/>
            <person name="Turgeon B."/>
            <person name="Goodwin S."/>
            <person name="Spatafora J."/>
            <person name="Crous P."/>
            <person name="Grigoriev I."/>
        </authorList>
    </citation>
    <scope>NUCLEOTIDE SEQUENCE</scope>
    <source>
        <strain evidence="1 3">CBS 304.34</strain>
    </source>
</reference>
<protein>
    <submittedName>
        <fullName evidence="1 3">Uncharacterized protein</fullName>
    </submittedName>
</protein>
<evidence type="ECO:0000313" key="3">
    <source>
        <dbReference type="RefSeq" id="XP_033583052.1"/>
    </source>
</evidence>
<dbReference type="AlphaFoldDB" id="A0A6A6Z5I1"/>